<dbReference type="Gene3D" id="3.40.50.980">
    <property type="match status" value="2"/>
</dbReference>
<dbReference type="GO" id="GO:0017000">
    <property type="term" value="P:antibiotic biosynthetic process"/>
    <property type="evidence" value="ECO:0007669"/>
    <property type="project" value="UniProtKB-ARBA"/>
</dbReference>
<dbReference type="InterPro" id="IPR000873">
    <property type="entry name" value="AMP-dep_synth/lig_dom"/>
</dbReference>
<keyword evidence="3" id="KW-0596">Phosphopantetheine</keyword>
<dbReference type="InterPro" id="IPR020802">
    <property type="entry name" value="TesA-like"/>
</dbReference>
<reference evidence="7" key="2">
    <citation type="submission" date="2020-09" db="EMBL/GenBank/DDBJ databases">
        <authorList>
            <person name="Sun Q."/>
            <person name="Ohkuma M."/>
        </authorList>
    </citation>
    <scope>NUCLEOTIDE SEQUENCE</scope>
    <source>
        <strain evidence="7">JCM 4988</strain>
    </source>
</reference>
<dbReference type="GO" id="GO:0072330">
    <property type="term" value="P:monocarboxylic acid biosynthetic process"/>
    <property type="evidence" value="ECO:0007669"/>
    <property type="project" value="UniProtKB-ARBA"/>
</dbReference>
<dbReference type="SUPFAM" id="SSF56801">
    <property type="entry name" value="Acetyl-CoA synthetase-like"/>
    <property type="match status" value="2"/>
</dbReference>
<dbReference type="Proteomes" id="UP000630936">
    <property type="component" value="Unassembled WGS sequence"/>
</dbReference>
<dbReference type="PROSITE" id="PS00012">
    <property type="entry name" value="PHOSPHOPANTETHEINE"/>
    <property type="match status" value="2"/>
</dbReference>
<dbReference type="CDD" id="cd05930">
    <property type="entry name" value="A_NRPS"/>
    <property type="match status" value="1"/>
</dbReference>
<dbReference type="NCBIfam" id="TIGR01733">
    <property type="entry name" value="AA-adenyl-dom"/>
    <property type="match status" value="2"/>
</dbReference>
<dbReference type="InterPro" id="IPR020806">
    <property type="entry name" value="PKS_PP-bd"/>
</dbReference>
<keyword evidence="4" id="KW-0597">Phosphoprotein</keyword>
<dbReference type="Pfam" id="PF13193">
    <property type="entry name" value="AMP-binding_C"/>
    <property type="match status" value="2"/>
</dbReference>
<dbReference type="SUPFAM" id="SSF47336">
    <property type="entry name" value="ACP-like"/>
    <property type="match status" value="2"/>
</dbReference>
<dbReference type="SUPFAM" id="SSF52777">
    <property type="entry name" value="CoA-dependent acyltransferases"/>
    <property type="match status" value="4"/>
</dbReference>
<dbReference type="GO" id="GO:0003824">
    <property type="term" value="F:catalytic activity"/>
    <property type="evidence" value="ECO:0007669"/>
    <property type="project" value="InterPro"/>
</dbReference>
<organism evidence="7 8">
    <name type="scientific">Streptomyces inusitatus</name>
    <dbReference type="NCBI Taxonomy" id="68221"/>
    <lineage>
        <taxon>Bacteria</taxon>
        <taxon>Bacillati</taxon>
        <taxon>Actinomycetota</taxon>
        <taxon>Actinomycetes</taxon>
        <taxon>Kitasatosporales</taxon>
        <taxon>Streptomycetaceae</taxon>
        <taxon>Streptomyces</taxon>
    </lineage>
</organism>
<dbReference type="GO" id="GO:0008610">
    <property type="term" value="P:lipid biosynthetic process"/>
    <property type="evidence" value="ECO:0007669"/>
    <property type="project" value="UniProtKB-ARBA"/>
</dbReference>
<dbReference type="FunFam" id="3.30.300.30:FF:000010">
    <property type="entry name" value="Enterobactin synthetase component F"/>
    <property type="match status" value="2"/>
</dbReference>
<evidence type="ECO:0000259" key="6">
    <source>
        <dbReference type="PROSITE" id="PS50075"/>
    </source>
</evidence>
<dbReference type="InterPro" id="IPR020845">
    <property type="entry name" value="AMP-binding_CS"/>
</dbReference>
<evidence type="ECO:0000313" key="7">
    <source>
        <dbReference type="EMBL" id="GGZ50253.1"/>
    </source>
</evidence>
<dbReference type="InterPro" id="IPR001242">
    <property type="entry name" value="Condensation_dom"/>
</dbReference>
<comment type="cofactor">
    <cofactor evidence="1">
        <name>pantetheine 4'-phosphate</name>
        <dbReference type="ChEBI" id="CHEBI:47942"/>
    </cofactor>
</comment>
<sequence>MTGTPSELEDILPLAPLQEGLLFHALYDRSALDVYTLQLAFELDGELDTGALRAAAETLLRRHASLRAGFWHEGMDEPVQIIPREVALPWQEIDLGATDPSGREAEAERIAAEDRLRRFDPARPPLLRFTLVRLGTDRHLFLVTAHHLVLDGWSAQLMLGELFRLYTRGGRADGMPPAARYRDYLVWLDTQDRAAAEDVWRELLKGVDEPTRVGPPDPSRMSVIPGTVHRELPDGLTAALDGLARREGLTLSTVFLGVWAVVLGQLTGRDDVVFGTTVSGRPPEVPGVERMIGLFANTLPVRVRLDPAEPLAAMLARLQEDQTRLMGCQQTGLAAIQRALGTGDLFDTVTVYENLPAGDAGAAAAANGGGLRVTANRSHGVTHYPLNFMVMPGRPPRLRLDHRADLFDRETAEAILDRVVRVLAAVAADPGRLLGALEILAPGERDRVLAQWSGTVGEPPSVLVPEAFEAQAARTPRAVAVVADGTEWTFAELRARAAGLARRLTSRGVGPDTLVGLCVRRSADMIAAVLAVWRAGGVCVPLDPDYPSERLAFMLADASVAVVVTEEALAGRLDGSRTPLMLLDADDRPDAHDRTGADGRPDAGARAGSPVVRGDQAAYVVYTSGSTGVPKGVVATHLGLANLYASHRDRVFAPAAAVTGAAGRRLRVAHTASLSFDASMGQLLGLVAGHELHIVDDETRRDAAALLAYVRDRGIDYLGITPSLLRELTALGLLDGPGHRPGVILLGAEATGPALWETLREYPDVEVHNYYAPSECTVDAVGARVRDSARPVIGRPIANTRAYVLDTRLRPVPPGVVGEVCLAGVQLARGYLNRPGLTAERFVADPFGAPGTRMYRTGDLARWTAAGLLEYVGRADDQVKLRGFRVELGEVEAALARHATVAQAVATVREDRPGDQRLTAHVVPAPGARAHPRELREFAARTLPGFMVPAAIVVLDALPLTPSGKVERRALPAPGPGSHGAGGRASREPAEEIVLGVLADVLGIARAGIDDDFFALGGHSLLATRLVSRIRTVLGAELSVRDVFEAPTAAGLAARVEASRTDASRRPPLRPADDRPAEPPLSFAQHRLWFLHRLEGPSATYNTPFALRMTGDLDIIALRAALNDVTARHEVLRTVYPDTDGLPRQRVLDPADAPVELAVRPVADTGLAAALTAVAGHRFDLAAEPPLRAVLFERGPDEHVLMLVLHHIAGDAWSNRPLARDLSHAYTARSAGRAPAWTPLPVQYADYTLWQRRLLGDGNDPDSVLSRQVEYWRHTLEGLPTELELRRDRPRPEMSGHRGGSVPLRVGPDLHARLVALARARNASLFMVVQAALAALLTREGAGEDIPIGTPIAGRTDDALDDIVGCFVNTLVLRTDTSGNPAFADLLERVRETGLAAHAHQDVPFEHLVEVLNPPRSASRHPLFQVMLTLHHTEELTPALPGLRTRAERTESRSAKFDLLFRLADRHTGDGLPGGLEGTVEYSTDLFDRDTADDLATRFERLLDAATADPAERIWRLGTLTPDERERTLVKWNDTARPLSPATLPELFEAWAARTPDAIAAVAGSVALSYGELNARANRLAHALIERGAGPGRVVAVSLPRSAELAVALLAVLKAGAAYLPVDADHPAERNRAMLDDAGPVCVLDDPGLVRDPGDLPATDPGRAARGGPLTPSHPAYVLYTSGSTGTPKGVVVPHAAVVNRLLGIQAEFGLRPDDSVLHKAPTAFDASVWEFFWPLTTGARIVVADPGGHRDPSYLARVIQERAVTTVHFVPPMLRTFLDEPAAAGCTSLRRILTGGEKLPADLRDRALNLLDVALHHLYGPTETTVHATSWTCERRPATGSGTDTDVEATGRPEPIGRPVRNTRVYVLDAGLGPVPPGAVGEVYLAGVQLAHGYLNRRRLTAERFVACPFGAPGERMYRTGDLARWTGDGVLRFAGRADDQVKLRGFRVEPGEIEAVLTRHATVARAAVLPREDEPGRHRLVAYVVGAPDARPLPADLRAHAARALPEFMVPAAFVVLDALPLTSSGKLDRRALPKPGPRSAVLGRPARTPEEEILCGLFAEFAGVVGTGIDDDFFELGGDSLAAIRLVSRIARTTGRELSVRDLFAAPTVSRLMERLRLGVSGDAFDVLLPLRASGELPPLFCVHPAGGLSWCYTGLLRLLGPDRPVYGLQSRGIARPDAYPETMDDLVTDYVAQIRSVRATGPYHLLGWSFGGLAAHAVAVRLQDEGEEVALLALLDSYPRDPGAAVPLPDEREVLATLLDFAGHPREAEDGEDGEPPRLADAVEILRNGGGPLADLEERRLVALTEVFSNNARISATHLPGRFDGSLLHFTATADERPPELVTAAAWEPTVTGRVERYAVDCTHQEMCRPAPLARIGRVLAERLGDA</sequence>
<feature type="compositionally biased region" description="Basic and acidic residues" evidence="5">
    <location>
        <begin position="1283"/>
        <end position="1296"/>
    </location>
</feature>
<proteinExistence type="inferred from homology"/>
<dbReference type="GO" id="GO:0044550">
    <property type="term" value="P:secondary metabolite biosynthetic process"/>
    <property type="evidence" value="ECO:0007669"/>
    <property type="project" value="UniProtKB-ARBA"/>
</dbReference>
<dbReference type="PROSITE" id="PS00455">
    <property type="entry name" value="AMP_BINDING"/>
    <property type="match status" value="2"/>
</dbReference>
<dbReference type="CDD" id="cd19543">
    <property type="entry name" value="DCL_NRPS"/>
    <property type="match status" value="1"/>
</dbReference>
<keyword evidence="8" id="KW-1185">Reference proteome</keyword>
<evidence type="ECO:0000256" key="5">
    <source>
        <dbReference type="SAM" id="MobiDB-lite"/>
    </source>
</evidence>
<dbReference type="Pfam" id="PF00501">
    <property type="entry name" value="AMP-binding"/>
    <property type="match status" value="2"/>
</dbReference>
<dbReference type="FunFam" id="3.40.50.980:FF:000001">
    <property type="entry name" value="Non-ribosomal peptide synthetase"/>
    <property type="match status" value="2"/>
</dbReference>
<dbReference type="Gene3D" id="3.40.50.12780">
    <property type="entry name" value="N-terminal domain of ligase-like"/>
    <property type="match status" value="1"/>
</dbReference>
<feature type="region of interest" description="Disordered" evidence="5">
    <location>
        <begin position="966"/>
        <end position="986"/>
    </location>
</feature>
<dbReference type="InterPro" id="IPR045851">
    <property type="entry name" value="AMP-bd_C_sf"/>
</dbReference>
<dbReference type="Gene3D" id="3.40.50.1820">
    <property type="entry name" value="alpha/beta hydrolase"/>
    <property type="match status" value="1"/>
</dbReference>
<dbReference type="FunFam" id="3.40.50.980:FF:000002">
    <property type="entry name" value="Enterobactin synthetase component F"/>
    <property type="match status" value="1"/>
</dbReference>
<dbReference type="FunFam" id="2.30.38.10:FF:000001">
    <property type="entry name" value="Non-ribosomal peptide synthetase PvdI"/>
    <property type="match status" value="2"/>
</dbReference>
<feature type="domain" description="Carrier" evidence="6">
    <location>
        <begin position="985"/>
        <end position="1060"/>
    </location>
</feature>
<evidence type="ECO:0000256" key="3">
    <source>
        <dbReference type="ARBA" id="ARBA00022450"/>
    </source>
</evidence>
<dbReference type="InterPro" id="IPR009081">
    <property type="entry name" value="PP-bd_ACP"/>
</dbReference>
<dbReference type="EMBL" id="BMWG01000019">
    <property type="protein sequence ID" value="GGZ50253.1"/>
    <property type="molecule type" value="Genomic_DNA"/>
</dbReference>
<dbReference type="SUPFAM" id="SSF53474">
    <property type="entry name" value="alpha/beta-Hydrolases"/>
    <property type="match status" value="1"/>
</dbReference>
<evidence type="ECO:0000313" key="8">
    <source>
        <dbReference type="Proteomes" id="UP000630936"/>
    </source>
</evidence>
<dbReference type="Gene3D" id="3.30.559.30">
    <property type="entry name" value="Nonribosomal peptide synthetase, condensation domain"/>
    <property type="match status" value="2"/>
</dbReference>
<feature type="compositionally biased region" description="Basic and acidic residues" evidence="5">
    <location>
        <begin position="586"/>
        <end position="603"/>
    </location>
</feature>
<dbReference type="InterPro" id="IPR023213">
    <property type="entry name" value="CAT-like_dom_sf"/>
</dbReference>
<dbReference type="GO" id="GO:0043041">
    <property type="term" value="P:amino acid activation for nonribosomal peptide biosynthetic process"/>
    <property type="evidence" value="ECO:0007669"/>
    <property type="project" value="TreeGrafter"/>
</dbReference>
<dbReference type="InterPro" id="IPR036736">
    <property type="entry name" value="ACP-like_sf"/>
</dbReference>
<evidence type="ECO:0000256" key="4">
    <source>
        <dbReference type="ARBA" id="ARBA00022553"/>
    </source>
</evidence>
<dbReference type="Pfam" id="PF00975">
    <property type="entry name" value="Thioesterase"/>
    <property type="match status" value="1"/>
</dbReference>
<comment type="caution">
    <text evidence="7">The sequence shown here is derived from an EMBL/GenBank/DDBJ whole genome shotgun (WGS) entry which is preliminary data.</text>
</comment>
<dbReference type="RefSeq" id="WP_190125515.1">
    <property type="nucleotide sequence ID" value="NZ_BMWG01000019.1"/>
</dbReference>
<accession>A0A918QHJ2</accession>
<dbReference type="InterPro" id="IPR025110">
    <property type="entry name" value="AMP-bd_C"/>
</dbReference>
<gene>
    <name evidence="7" type="ORF">GCM10010387_50770</name>
</gene>
<dbReference type="InterPro" id="IPR001031">
    <property type="entry name" value="Thioesterase"/>
</dbReference>
<comment type="similarity">
    <text evidence="2">Belongs to the ATP-dependent AMP-binding enzyme family.</text>
</comment>
<protein>
    <recommendedName>
        <fullName evidence="6">Carrier domain-containing protein</fullName>
    </recommendedName>
</protein>
<dbReference type="Gene3D" id="1.10.1200.10">
    <property type="entry name" value="ACP-like"/>
    <property type="match status" value="1"/>
</dbReference>
<feature type="domain" description="Carrier" evidence="6">
    <location>
        <begin position="2048"/>
        <end position="2123"/>
    </location>
</feature>
<dbReference type="FunFam" id="1.10.1200.10:FF:000016">
    <property type="entry name" value="Non-ribosomal peptide synthase"/>
    <property type="match status" value="1"/>
</dbReference>
<dbReference type="SMART" id="SM00823">
    <property type="entry name" value="PKS_PP"/>
    <property type="match status" value="2"/>
</dbReference>
<dbReference type="PANTHER" id="PTHR45527:SF1">
    <property type="entry name" value="FATTY ACID SYNTHASE"/>
    <property type="match status" value="1"/>
</dbReference>
<dbReference type="CDD" id="cd17646">
    <property type="entry name" value="A_NRPS_AB3403-like"/>
    <property type="match status" value="1"/>
</dbReference>
<feature type="compositionally biased region" description="Basic and acidic residues" evidence="5">
    <location>
        <begin position="1057"/>
        <end position="1077"/>
    </location>
</feature>
<feature type="region of interest" description="Disordered" evidence="5">
    <location>
        <begin position="1835"/>
        <end position="1859"/>
    </location>
</feature>
<feature type="region of interest" description="Disordered" evidence="5">
    <location>
        <begin position="1283"/>
        <end position="1302"/>
    </location>
</feature>
<dbReference type="Pfam" id="PF00550">
    <property type="entry name" value="PP-binding"/>
    <property type="match status" value="2"/>
</dbReference>
<dbReference type="InterPro" id="IPR006162">
    <property type="entry name" value="Ppantetheine_attach_site"/>
</dbReference>
<dbReference type="InterPro" id="IPR029058">
    <property type="entry name" value="AB_hydrolase_fold"/>
</dbReference>
<dbReference type="PANTHER" id="PTHR45527">
    <property type="entry name" value="NONRIBOSOMAL PEPTIDE SYNTHETASE"/>
    <property type="match status" value="1"/>
</dbReference>
<dbReference type="InterPro" id="IPR010071">
    <property type="entry name" value="AA_adenyl_dom"/>
</dbReference>
<dbReference type="Pfam" id="PF00668">
    <property type="entry name" value="Condensation"/>
    <property type="match status" value="2"/>
</dbReference>
<dbReference type="Gene3D" id="3.30.559.10">
    <property type="entry name" value="Chloramphenicol acetyltransferase-like domain"/>
    <property type="match status" value="2"/>
</dbReference>
<dbReference type="CDD" id="cd19540">
    <property type="entry name" value="LCL_NRPS-like"/>
    <property type="match status" value="1"/>
</dbReference>
<dbReference type="GO" id="GO:0031177">
    <property type="term" value="F:phosphopantetheine binding"/>
    <property type="evidence" value="ECO:0007669"/>
    <property type="project" value="InterPro"/>
</dbReference>
<evidence type="ECO:0000256" key="1">
    <source>
        <dbReference type="ARBA" id="ARBA00001957"/>
    </source>
</evidence>
<dbReference type="SMART" id="SM00824">
    <property type="entry name" value="PKS_TE"/>
    <property type="match status" value="1"/>
</dbReference>
<dbReference type="FunFam" id="3.40.50.12780:FF:000012">
    <property type="entry name" value="Non-ribosomal peptide synthetase"/>
    <property type="match status" value="1"/>
</dbReference>
<feature type="region of interest" description="Disordered" evidence="5">
    <location>
        <begin position="586"/>
        <end position="609"/>
    </location>
</feature>
<dbReference type="Gene3D" id="3.30.300.30">
    <property type="match status" value="2"/>
</dbReference>
<dbReference type="Gene3D" id="2.30.38.10">
    <property type="entry name" value="Luciferase, Domain 3"/>
    <property type="match status" value="1"/>
</dbReference>
<dbReference type="GO" id="GO:0005829">
    <property type="term" value="C:cytosol"/>
    <property type="evidence" value="ECO:0007669"/>
    <property type="project" value="TreeGrafter"/>
</dbReference>
<dbReference type="InterPro" id="IPR042099">
    <property type="entry name" value="ANL_N_sf"/>
</dbReference>
<feature type="region of interest" description="Disordered" evidence="5">
    <location>
        <begin position="1055"/>
        <end position="1079"/>
    </location>
</feature>
<dbReference type="PROSITE" id="PS50075">
    <property type="entry name" value="CARRIER"/>
    <property type="match status" value="2"/>
</dbReference>
<evidence type="ECO:0000256" key="2">
    <source>
        <dbReference type="ARBA" id="ARBA00006432"/>
    </source>
</evidence>
<reference evidence="7" key="1">
    <citation type="journal article" date="2014" name="Int. J. Syst. Evol. Microbiol.">
        <title>Complete genome sequence of Corynebacterium casei LMG S-19264T (=DSM 44701T), isolated from a smear-ripened cheese.</title>
        <authorList>
            <consortium name="US DOE Joint Genome Institute (JGI-PGF)"/>
            <person name="Walter F."/>
            <person name="Albersmeier A."/>
            <person name="Kalinowski J."/>
            <person name="Ruckert C."/>
        </authorList>
    </citation>
    <scope>NUCLEOTIDE SEQUENCE</scope>
    <source>
        <strain evidence="7">JCM 4988</strain>
    </source>
</reference>
<name>A0A918QHJ2_9ACTN</name>